<dbReference type="Gene3D" id="3.90.70.10">
    <property type="entry name" value="Cysteine proteinases"/>
    <property type="match status" value="1"/>
</dbReference>
<gene>
    <name evidence="4" type="ORF">ENR15_19550</name>
</gene>
<dbReference type="InterPro" id="IPR000668">
    <property type="entry name" value="Peptidase_C1A_C"/>
</dbReference>
<sequence length="340" mass="39621">MPQRRKQVVAVNRTTGQQIKFGGYLRDRPDSNDKQYDPSRYTAEELPPVVDLREFMTDVENQGELSSCTANAMAGAYEYLAKRILGESGDVSRLFVYYNARAVDGEEDKDEGTYLRNCIQVLREMGTCPEDIWPYDVEMVNEEPSEDAYEEAAKFLIEEAERVEVDLYAMKHCLAEGFPFAFGLLLFESFMKRGNKTIPMPNPDDEKDLGGHAMLCVGYSDQHQVFVVRNSWGEKWGDKGYCYIPYDYMTNPELCHDCWTIRNVSDLDFSSGVWFDYDADFYSPFEINHEEESEGEFEFDFDSDFYNLSLNNEDEYEEEYDDEDEEEYDDEDEGEYEDED</sequence>
<evidence type="ECO:0000313" key="4">
    <source>
        <dbReference type="EMBL" id="HGG02771.1"/>
    </source>
</evidence>
<proteinExistence type="inferred from homology"/>
<dbReference type="AlphaFoldDB" id="A0A7C3VSK1"/>
<dbReference type="PANTHER" id="PTHR12411">
    <property type="entry name" value="CYSTEINE PROTEASE FAMILY C1-RELATED"/>
    <property type="match status" value="1"/>
</dbReference>
<name>A0A7C3VSK1_9CYAN</name>
<dbReference type="Pfam" id="PF00112">
    <property type="entry name" value="Peptidase_C1"/>
    <property type="match status" value="1"/>
</dbReference>
<dbReference type="EMBL" id="DSPX01000198">
    <property type="protein sequence ID" value="HGG02771.1"/>
    <property type="molecule type" value="Genomic_DNA"/>
</dbReference>
<dbReference type="GO" id="GO:0008234">
    <property type="term" value="F:cysteine-type peptidase activity"/>
    <property type="evidence" value="ECO:0007669"/>
    <property type="project" value="InterPro"/>
</dbReference>
<dbReference type="GO" id="GO:0006508">
    <property type="term" value="P:proteolysis"/>
    <property type="evidence" value="ECO:0007669"/>
    <property type="project" value="InterPro"/>
</dbReference>
<accession>A0A7C3VSK1</accession>
<evidence type="ECO:0000256" key="2">
    <source>
        <dbReference type="SAM" id="MobiDB-lite"/>
    </source>
</evidence>
<dbReference type="CDD" id="cd02619">
    <property type="entry name" value="Peptidase_C1"/>
    <property type="match status" value="1"/>
</dbReference>
<evidence type="ECO:0000256" key="1">
    <source>
        <dbReference type="ARBA" id="ARBA00008455"/>
    </source>
</evidence>
<organism evidence="4">
    <name type="scientific">Planktothricoides sp. SpSt-374</name>
    <dbReference type="NCBI Taxonomy" id="2282167"/>
    <lineage>
        <taxon>Bacteria</taxon>
        <taxon>Bacillati</taxon>
        <taxon>Cyanobacteriota</taxon>
        <taxon>Cyanophyceae</taxon>
        <taxon>Oscillatoriophycideae</taxon>
        <taxon>Oscillatoriales</taxon>
        <taxon>Oscillatoriaceae</taxon>
        <taxon>Planktothricoides</taxon>
    </lineage>
</organism>
<reference evidence="4" key="1">
    <citation type="journal article" date="2020" name="mSystems">
        <title>Genome- and Community-Level Interaction Insights into Carbon Utilization and Element Cycling Functions of Hydrothermarchaeota in Hydrothermal Sediment.</title>
        <authorList>
            <person name="Zhou Z."/>
            <person name="Liu Y."/>
            <person name="Xu W."/>
            <person name="Pan J."/>
            <person name="Luo Z.H."/>
            <person name="Li M."/>
        </authorList>
    </citation>
    <scope>NUCLEOTIDE SEQUENCE [LARGE SCALE GENOMIC DNA]</scope>
    <source>
        <strain evidence="4">SpSt-374</strain>
    </source>
</reference>
<dbReference type="InterPro" id="IPR038765">
    <property type="entry name" value="Papain-like_cys_pep_sf"/>
</dbReference>
<dbReference type="SMART" id="SM00645">
    <property type="entry name" value="Pept_C1"/>
    <property type="match status" value="1"/>
</dbReference>
<comment type="caution">
    <text evidence="4">The sequence shown here is derived from an EMBL/GenBank/DDBJ whole genome shotgun (WGS) entry which is preliminary data.</text>
</comment>
<dbReference type="SUPFAM" id="SSF54001">
    <property type="entry name" value="Cysteine proteinases"/>
    <property type="match status" value="1"/>
</dbReference>
<feature type="domain" description="Peptidase C1A papain C-terminal" evidence="3">
    <location>
        <begin position="46"/>
        <end position="253"/>
    </location>
</feature>
<protein>
    <submittedName>
        <fullName evidence="4">Peptidase C1</fullName>
    </submittedName>
</protein>
<evidence type="ECO:0000259" key="3">
    <source>
        <dbReference type="SMART" id="SM00645"/>
    </source>
</evidence>
<feature type="region of interest" description="Disordered" evidence="2">
    <location>
        <begin position="312"/>
        <end position="340"/>
    </location>
</feature>
<comment type="similarity">
    <text evidence="1">Belongs to the peptidase C1 family.</text>
</comment>
<dbReference type="InterPro" id="IPR013128">
    <property type="entry name" value="Peptidase_C1A"/>
</dbReference>